<dbReference type="KEGG" id="jre:108993892"/>
<dbReference type="STRING" id="51240.A0A2I4EYM2"/>
<dbReference type="PANTHER" id="PTHR33672">
    <property type="entry name" value="YCF3-INTERACTING PROTEIN 1, CHLOROPLASTIC"/>
    <property type="match status" value="1"/>
</dbReference>
<dbReference type="RefSeq" id="XP_018824491.1">
    <property type="nucleotide sequence ID" value="XM_018968946.1"/>
</dbReference>
<reference evidence="2" key="1">
    <citation type="submission" date="2025-08" db="UniProtKB">
        <authorList>
            <consortium name="RefSeq"/>
        </authorList>
    </citation>
    <scope>IDENTIFICATION</scope>
    <source>
        <tissue evidence="2">Leaves</tissue>
    </source>
</reference>
<organism evidence="1 2">
    <name type="scientific">Juglans regia</name>
    <name type="common">English walnut</name>
    <dbReference type="NCBI Taxonomy" id="51240"/>
    <lineage>
        <taxon>Eukaryota</taxon>
        <taxon>Viridiplantae</taxon>
        <taxon>Streptophyta</taxon>
        <taxon>Embryophyta</taxon>
        <taxon>Tracheophyta</taxon>
        <taxon>Spermatophyta</taxon>
        <taxon>Magnoliopsida</taxon>
        <taxon>eudicotyledons</taxon>
        <taxon>Gunneridae</taxon>
        <taxon>Pentapetalae</taxon>
        <taxon>rosids</taxon>
        <taxon>fabids</taxon>
        <taxon>Fagales</taxon>
        <taxon>Juglandaceae</taxon>
        <taxon>Juglans</taxon>
    </lineage>
</organism>
<name>A0A2I4EYM2_JUGRE</name>
<dbReference type="GO" id="GO:0009535">
    <property type="term" value="C:chloroplast thylakoid membrane"/>
    <property type="evidence" value="ECO:0007669"/>
    <property type="project" value="InterPro"/>
</dbReference>
<evidence type="ECO:0000313" key="2">
    <source>
        <dbReference type="RefSeq" id="XP_018824491.1"/>
    </source>
</evidence>
<gene>
    <name evidence="2" type="primary">LOC108993892</name>
</gene>
<dbReference type="Proteomes" id="UP000235220">
    <property type="component" value="Chromosome 3"/>
</dbReference>
<evidence type="ECO:0000313" key="1">
    <source>
        <dbReference type="Proteomes" id="UP000235220"/>
    </source>
</evidence>
<dbReference type="GO" id="GO:0080183">
    <property type="term" value="P:response to photooxidative stress"/>
    <property type="evidence" value="ECO:0007669"/>
    <property type="project" value="InterPro"/>
</dbReference>
<protein>
    <submittedName>
        <fullName evidence="2">Uncharacterized protein LOC108993892</fullName>
    </submittedName>
</protein>
<dbReference type="InterPro" id="IPR040340">
    <property type="entry name" value="CEST/Y3IP1"/>
</dbReference>
<sequence>MQLPDRKGFKCGILYLFLQLFLTRKKVKAGKEEVSITKVILRTVSLEKFECGSWACIIGAICRGSEEGGDSKRLYFDLPMELIRSSVTDDANAPVTAAYVFEKDCKGILKKNGSTRSTATATKPDASSGRHIRFSTSCPDSTALCISP</sequence>
<dbReference type="AlphaFoldDB" id="A0A2I4EYM2"/>
<dbReference type="Gramene" id="Jr03_16820_p1">
    <property type="protein sequence ID" value="cds.Jr03_16820_p1"/>
    <property type="gene ID" value="Jr03_16820"/>
</dbReference>
<dbReference type="PANTHER" id="PTHR33672:SF24">
    <property type="entry name" value="OS01G0798600 PROTEIN"/>
    <property type="match status" value="1"/>
</dbReference>
<proteinExistence type="predicted"/>
<dbReference type="GO" id="GO:0048564">
    <property type="term" value="P:photosystem I assembly"/>
    <property type="evidence" value="ECO:0007669"/>
    <property type="project" value="InterPro"/>
</dbReference>
<dbReference type="OrthoDB" id="1880037at2759"/>
<keyword evidence="1" id="KW-1185">Reference proteome</keyword>
<dbReference type="GeneID" id="108993892"/>
<accession>A0A2I4EYM2</accession>